<proteinExistence type="predicted"/>
<feature type="compositionally biased region" description="Basic and acidic residues" evidence="1">
    <location>
        <begin position="102"/>
        <end position="117"/>
    </location>
</feature>
<name>A0ABN9UDL4_9DINO</name>
<dbReference type="Proteomes" id="UP001189429">
    <property type="component" value="Unassembled WGS sequence"/>
</dbReference>
<sequence>MCLLRWVQELTANEFADELVVLCALKLAVRIAIIPFAPPRARGEWAVVEHGPEGADGATHSGSNGVHSVHLSRSVRGPCQDLPGVGEGPRVQCRAALAGRARKGERGSSEQTRREVAVTHAWGPLWS</sequence>
<evidence type="ECO:0000256" key="1">
    <source>
        <dbReference type="SAM" id="MobiDB-lite"/>
    </source>
</evidence>
<feature type="region of interest" description="Disordered" evidence="1">
    <location>
        <begin position="98"/>
        <end position="127"/>
    </location>
</feature>
<reference evidence="2" key="1">
    <citation type="submission" date="2023-10" db="EMBL/GenBank/DDBJ databases">
        <authorList>
            <person name="Chen Y."/>
            <person name="Shah S."/>
            <person name="Dougan E. K."/>
            <person name="Thang M."/>
            <person name="Chan C."/>
        </authorList>
    </citation>
    <scope>NUCLEOTIDE SEQUENCE [LARGE SCALE GENOMIC DNA]</scope>
</reference>
<organism evidence="2 3">
    <name type="scientific">Prorocentrum cordatum</name>
    <dbReference type="NCBI Taxonomy" id="2364126"/>
    <lineage>
        <taxon>Eukaryota</taxon>
        <taxon>Sar</taxon>
        <taxon>Alveolata</taxon>
        <taxon>Dinophyceae</taxon>
        <taxon>Prorocentrales</taxon>
        <taxon>Prorocentraceae</taxon>
        <taxon>Prorocentrum</taxon>
    </lineage>
</organism>
<evidence type="ECO:0000313" key="2">
    <source>
        <dbReference type="EMBL" id="CAK0857531.1"/>
    </source>
</evidence>
<gene>
    <name evidence="2" type="ORF">PCOR1329_LOCUS47635</name>
</gene>
<evidence type="ECO:0000313" key="3">
    <source>
        <dbReference type="Proteomes" id="UP001189429"/>
    </source>
</evidence>
<comment type="caution">
    <text evidence="2">The sequence shown here is derived from an EMBL/GenBank/DDBJ whole genome shotgun (WGS) entry which is preliminary data.</text>
</comment>
<protein>
    <submittedName>
        <fullName evidence="2">Uncharacterized protein</fullName>
    </submittedName>
</protein>
<dbReference type="EMBL" id="CAUYUJ010015738">
    <property type="protein sequence ID" value="CAK0857531.1"/>
    <property type="molecule type" value="Genomic_DNA"/>
</dbReference>
<keyword evidence="3" id="KW-1185">Reference proteome</keyword>
<accession>A0ABN9UDL4</accession>